<dbReference type="PANTHER" id="PTHR12353">
    <property type="entry name" value="DISKS LARGE-ASSOCIATED PROTEIN DAP SAP90/PSD-95-ASSOCIATED PROTEIN"/>
    <property type="match status" value="1"/>
</dbReference>
<evidence type="ECO:0000313" key="3">
    <source>
        <dbReference type="Proteomes" id="UP000695022"/>
    </source>
</evidence>
<feature type="compositionally biased region" description="Polar residues" evidence="2">
    <location>
        <begin position="400"/>
        <end position="414"/>
    </location>
</feature>
<feature type="region of interest" description="Disordered" evidence="2">
    <location>
        <begin position="681"/>
        <end position="716"/>
    </location>
</feature>
<feature type="compositionally biased region" description="Basic and acidic residues" evidence="2">
    <location>
        <begin position="9"/>
        <end position="32"/>
    </location>
</feature>
<feature type="region of interest" description="Disordered" evidence="2">
    <location>
        <begin position="728"/>
        <end position="757"/>
    </location>
</feature>
<dbReference type="GeneID" id="106806437"/>
<dbReference type="InterPro" id="IPR005026">
    <property type="entry name" value="SAPAP"/>
</dbReference>
<reference evidence="4" key="1">
    <citation type="submission" date="2025-08" db="UniProtKB">
        <authorList>
            <consortium name="RefSeq"/>
        </authorList>
    </citation>
    <scope>IDENTIFICATION</scope>
</reference>
<feature type="compositionally biased region" description="Basic residues" evidence="2">
    <location>
        <begin position="136"/>
        <end position="150"/>
    </location>
</feature>
<feature type="region of interest" description="Disordered" evidence="2">
    <location>
        <begin position="385"/>
        <end position="454"/>
    </location>
</feature>
<feature type="compositionally biased region" description="Basic and acidic residues" evidence="2">
    <location>
        <begin position="939"/>
        <end position="953"/>
    </location>
</feature>
<keyword evidence="3" id="KW-1185">Reference proteome</keyword>
<dbReference type="PANTHER" id="PTHR12353:SF1">
    <property type="entry name" value="DISKS LARGE-ASSOCIATED PROTEIN 5"/>
    <property type="match status" value="1"/>
</dbReference>
<evidence type="ECO:0000256" key="1">
    <source>
        <dbReference type="ARBA" id="ARBA00008839"/>
    </source>
</evidence>
<feature type="compositionally biased region" description="Basic and acidic residues" evidence="2">
    <location>
        <begin position="730"/>
        <end position="742"/>
    </location>
</feature>
<evidence type="ECO:0000313" key="4">
    <source>
        <dbReference type="RefSeq" id="XP_014663851.1"/>
    </source>
</evidence>
<name>A0ABM1DV80_PRICU</name>
<dbReference type="Proteomes" id="UP000695022">
    <property type="component" value="Unplaced"/>
</dbReference>
<feature type="compositionally biased region" description="Basic and acidic residues" evidence="2">
    <location>
        <begin position="290"/>
        <end position="300"/>
    </location>
</feature>
<feature type="region of interest" description="Disordered" evidence="2">
    <location>
        <begin position="166"/>
        <end position="208"/>
    </location>
</feature>
<feature type="region of interest" description="Disordered" evidence="2">
    <location>
        <begin position="243"/>
        <end position="274"/>
    </location>
</feature>
<comment type="similarity">
    <text evidence="1">Belongs to the SAPAP family.</text>
</comment>
<feature type="region of interest" description="Disordered" evidence="2">
    <location>
        <begin position="1"/>
        <end position="69"/>
    </location>
</feature>
<feature type="region of interest" description="Disordered" evidence="2">
    <location>
        <begin position="551"/>
        <end position="570"/>
    </location>
</feature>
<proteinExistence type="inferred from homology"/>
<accession>A0ABM1DV80</accession>
<feature type="region of interest" description="Disordered" evidence="2">
    <location>
        <begin position="864"/>
        <end position="887"/>
    </location>
</feature>
<feature type="region of interest" description="Disordered" evidence="2">
    <location>
        <begin position="106"/>
        <end position="153"/>
    </location>
</feature>
<feature type="region of interest" description="Disordered" evidence="2">
    <location>
        <begin position="910"/>
        <end position="963"/>
    </location>
</feature>
<sequence>MNRQKHYKQRSEDDMRTKRVDQKSEISRRQRDSCLTQRRNVGSSLMEEDHGATKENVDQGPTKQQSGIMERLQQWKIKRDAQKRTEAHKQRPIFKVGAITYPPLGMGLKSSKPEPLPPKHPANPQKARLPAMANKTSHHRNKEPKPKQRTSARLMQKVNKVELVPARVTRNRSRQATKKPERATIASKSPLVESSSARRPEPDTTHVSYHRGETSFAPADFNFTFGTSKPFAFAPMTPTSASSFLVPSTSDSGDANVTTNRRCSTPISEVKRNPRLEPVLPSVVSELKLEASNHSTEKPDPSPSGGLKQSSQKRTKDSNSKQRKTSSVPIADEDENNSAKKTRRHVAVATVIEQSVLDADIIVRDADIITPSNRVTRSMGRFVSECQPRSLTPPRGVHQSAESLELPTQNPQSRSRGDDPQTPAPVNNGPTQPPGGATEKAVFKTPHLPSGKKTPFSVVRAVNRTFPIGSSPFVTVRPRSAGPRCSSSDLDEITDFSPEQLDFAEAGCDLAGRETDCVEIEARSVQDDEPEQTSVPLHLLRHVGQVLPSVEESPCEVEDRSNGSTTHTETSRSVQYFKDLLVSEALRLEALCQHANDVYCAVTDLSEDLQGQIRTVVGQGQLLMQQRFKQFAGLLHNCEFGLGEKETTCGDLQGFWDMIYFQVEDVNEKFSNLEQLHAKGWKSETPKPKLLPKKKKKTAGTRTGAAQKDKKASAASVAARARIAAARIAARREKKQEPEHANEQPPEAKSSPYSPYAQVAKEKAVRVSSMQSPRVMMVLASHARSSMSPLPMSALSSLQNSPLHTSNRMETPCKTPTIANVVPPSAGKHSVNGSLEMPKSAMKDHRSPYSQTLRRSVRIMSPPAHTTRAGLSPVPGFTTPDSNTDTDEDAEVLKKFPNLRIGFTPKRFSTENQVPLSPLSMQKGGPRRSKRLSLLYTPKKPDDKENQGIDHNDLMSFDSPMAV</sequence>
<dbReference type="Pfam" id="PF03359">
    <property type="entry name" value="GKAP"/>
    <property type="match status" value="1"/>
</dbReference>
<gene>
    <name evidence="4" type="primary">LOC106806437</name>
</gene>
<organism evidence="3 4">
    <name type="scientific">Priapulus caudatus</name>
    <name type="common">Priapulid worm</name>
    <dbReference type="NCBI Taxonomy" id="37621"/>
    <lineage>
        <taxon>Eukaryota</taxon>
        <taxon>Metazoa</taxon>
        <taxon>Ecdysozoa</taxon>
        <taxon>Scalidophora</taxon>
        <taxon>Priapulida</taxon>
        <taxon>Priapulimorpha</taxon>
        <taxon>Priapulimorphida</taxon>
        <taxon>Priapulidae</taxon>
        <taxon>Priapulus</taxon>
    </lineage>
</organism>
<feature type="compositionally biased region" description="Polar residues" evidence="2">
    <location>
        <begin position="33"/>
        <end position="43"/>
    </location>
</feature>
<protein>
    <submittedName>
        <fullName evidence="4">Guanylate kinase-associated protein mars-like isoform X1</fullName>
    </submittedName>
</protein>
<feature type="region of interest" description="Disordered" evidence="2">
    <location>
        <begin position="290"/>
        <end position="345"/>
    </location>
</feature>
<feature type="compositionally biased region" description="Polar residues" evidence="2">
    <location>
        <begin position="243"/>
        <end position="267"/>
    </location>
</feature>
<feature type="compositionally biased region" description="Basic residues" evidence="2">
    <location>
        <begin position="690"/>
        <end position="699"/>
    </location>
</feature>
<evidence type="ECO:0000256" key="2">
    <source>
        <dbReference type="SAM" id="MobiDB-lite"/>
    </source>
</evidence>
<feature type="compositionally biased region" description="Basic and acidic residues" evidence="2">
    <location>
        <begin position="47"/>
        <end position="57"/>
    </location>
</feature>
<dbReference type="RefSeq" id="XP_014663851.1">
    <property type="nucleotide sequence ID" value="XM_014808365.1"/>
</dbReference>